<dbReference type="PATRIC" id="fig|29422.6.peg.1809"/>
<evidence type="ECO:0008006" key="5">
    <source>
        <dbReference type="Google" id="ProtNLM"/>
    </source>
</evidence>
<protein>
    <recommendedName>
        <fullName evidence="5">Replication protein</fullName>
    </recommendedName>
</protein>
<feature type="region of interest" description="Disordered" evidence="2">
    <location>
        <begin position="106"/>
        <end position="125"/>
    </location>
</feature>
<proteinExistence type="predicted"/>
<feature type="coiled-coil region" evidence="1">
    <location>
        <begin position="286"/>
        <end position="349"/>
    </location>
</feature>
<keyword evidence="1" id="KW-0175">Coiled coil</keyword>
<comment type="caution">
    <text evidence="3">The sequence shown here is derived from an EMBL/GenBank/DDBJ whole genome shotgun (WGS) entry which is preliminary data.</text>
</comment>
<name>A0A0W0SK17_9GAMM</name>
<gene>
    <name evidence="3" type="ORF">Lbru_1704</name>
</gene>
<feature type="compositionally biased region" description="Polar residues" evidence="2">
    <location>
        <begin position="112"/>
        <end position="125"/>
    </location>
</feature>
<keyword evidence="4" id="KW-1185">Reference proteome</keyword>
<dbReference type="STRING" id="29422.Lbru_1704"/>
<evidence type="ECO:0000256" key="1">
    <source>
        <dbReference type="SAM" id="Coils"/>
    </source>
</evidence>
<reference evidence="3 4" key="1">
    <citation type="submission" date="2015-11" db="EMBL/GenBank/DDBJ databases">
        <title>Genomic analysis of 38 Legionella species identifies large and diverse effector repertoires.</title>
        <authorList>
            <person name="Burstein D."/>
            <person name="Amaro F."/>
            <person name="Zusman T."/>
            <person name="Lifshitz Z."/>
            <person name="Cohen O."/>
            <person name="Gilbert J.A."/>
            <person name="Pupko T."/>
            <person name="Shuman H.A."/>
            <person name="Segal G."/>
        </authorList>
    </citation>
    <scope>NUCLEOTIDE SEQUENCE [LARGE SCALE GENOMIC DNA]</scope>
    <source>
        <strain evidence="3 4">ATCC 43878</strain>
    </source>
</reference>
<organism evidence="3 4">
    <name type="scientific">Legionella brunensis</name>
    <dbReference type="NCBI Taxonomy" id="29422"/>
    <lineage>
        <taxon>Bacteria</taxon>
        <taxon>Pseudomonadati</taxon>
        <taxon>Pseudomonadota</taxon>
        <taxon>Gammaproteobacteria</taxon>
        <taxon>Legionellales</taxon>
        <taxon>Legionellaceae</taxon>
        <taxon>Legionella</taxon>
    </lineage>
</organism>
<evidence type="ECO:0000256" key="2">
    <source>
        <dbReference type="SAM" id="MobiDB-lite"/>
    </source>
</evidence>
<dbReference type="RefSeq" id="WP_058441778.1">
    <property type="nucleotide sequence ID" value="NZ_CAAAHU010000027.1"/>
</dbReference>
<dbReference type="EMBL" id="LNXV01000015">
    <property type="protein sequence ID" value="KTC83735.1"/>
    <property type="molecule type" value="Genomic_DNA"/>
</dbReference>
<sequence length="355" mass="39750">MTVLRINKKQKNFLILDKTCLNDESLSWGAKGLHAYLISLPDNWNVRVSDLKDRSRNGRDAVRGLLCELEQAGYIQKATCRDETNGRFGGIEYLVLEIPETEKPFSVKNEQKTPSPENPSLVNPETGNPLPVNPTLININGINNNKLNNKTAAANSTAPFEVLNSQIQSEKAAAVDVSQLVHHQARSIKKAEQGYHPIDLLSQENSLIGSQLTNPQKQRVSNLVESLNVSQKEILIHEIEFCLLNPKHFTACGKDFSRKLNAIRGVILRGDWQTPAGMIQELTAVRNSNDLAVRQLEKELREIQAEAVHFKKLLATAKEHTRAHFEAIINQAQNKIHDLEGRIRTVLSQPQEVSC</sequence>
<dbReference type="Proteomes" id="UP000054742">
    <property type="component" value="Unassembled WGS sequence"/>
</dbReference>
<dbReference type="OrthoDB" id="9149570at2"/>
<accession>A0A0W0SK17</accession>
<evidence type="ECO:0000313" key="3">
    <source>
        <dbReference type="EMBL" id="KTC83735.1"/>
    </source>
</evidence>
<evidence type="ECO:0000313" key="4">
    <source>
        <dbReference type="Proteomes" id="UP000054742"/>
    </source>
</evidence>
<dbReference type="AlphaFoldDB" id="A0A0W0SK17"/>